<dbReference type="GO" id="GO:0015996">
    <property type="term" value="P:chlorophyll catabolic process"/>
    <property type="evidence" value="ECO:0007669"/>
    <property type="project" value="TreeGrafter"/>
</dbReference>
<dbReference type="Proteomes" id="UP000612055">
    <property type="component" value="Unassembled WGS sequence"/>
</dbReference>
<feature type="region of interest" description="Disordered" evidence="1">
    <location>
        <begin position="331"/>
        <end position="365"/>
    </location>
</feature>
<gene>
    <name evidence="2" type="ORF">HYH03_004250</name>
</gene>
<evidence type="ECO:0000313" key="2">
    <source>
        <dbReference type="EMBL" id="KAG2497991.1"/>
    </source>
</evidence>
<protein>
    <recommendedName>
        <fullName evidence="4">Chlorophyllase</fullName>
    </recommendedName>
</protein>
<dbReference type="InterPro" id="IPR029058">
    <property type="entry name" value="AB_hydrolase_fold"/>
</dbReference>
<reference evidence="2" key="1">
    <citation type="journal article" date="2020" name="bioRxiv">
        <title>Comparative genomics of Chlamydomonas.</title>
        <authorList>
            <person name="Craig R.J."/>
            <person name="Hasan A.R."/>
            <person name="Ness R.W."/>
            <person name="Keightley P.D."/>
        </authorList>
    </citation>
    <scope>NUCLEOTIDE SEQUENCE</scope>
    <source>
        <strain evidence="2">CCAP 11/70</strain>
    </source>
</reference>
<dbReference type="AlphaFoldDB" id="A0A835YBW8"/>
<evidence type="ECO:0000313" key="3">
    <source>
        <dbReference type="Proteomes" id="UP000612055"/>
    </source>
</evidence>
<organism evidence="2 3">
    <name type="scientific">Edaphochlamys debaryana</name>
    <dbReference type="NCBI Taxonomy" id="47281"/>
    <lineage>
        <taxon>Eukaryota</taxon>
        <taxon>Viridiplantae</taxon>
        <taxon>Chlorophyta</taxon>
        <taxon>core chlorophytes</taxon>
        <taxon>Chlorophyceae</taxon>
        <taxon>CS clade</taxon>
        <taxon>Chlamydomonadales</taxon>
        <taxon>Chlamydomonadales incertae sedis</taxon>
        <taxon>Edaphochlamys</taxon>
    </lineage>
</organism>
<feature type="compositionally biased region" description="Low complexity" evidence="1">
    <location>
        <begin position="141"/>
        <end position="150"/>
    </location>
</feature>
<dbReference type="GO" id="GO:0047746">
    <property type="term" value="F:chlorophyllase activity"/>
    <property type="evidence" value="ECO:0007669"/>
    <property type="project" value="TreeGrafter"/>
</dbReference>
<proteinExistence type="predicted"/>
<dbReference type="OrthoDB" id="546981at2759"/>
<evidence type="ECO:0008006" key="4">
    <source>
        <dbReference type="Google" id="ProtNLM"/>
    </source>
</evidence>
<evidence type="ECO:0000256" key="1">
    <source>
        <dbReference type="SAM" id="MobiDB-lite"/>
    </source>
</evidence>
<comment type="caution">
    <text evidence="2">The sequence shown here is derived from an EMBL/GenBank/DDBJ whole genome shotgun (WGS) entry which is preliminary data.</text>
</comment>
<accession>A0A835YBW8</accession>
<dbReference type="PANTHER" id="PTHR33428">
    <property type="entry name" value="CHLOROPHYLLASE-2, CHLOROPLASTIC"/>
    <property type="match status" value="1"/>
</dbReference>
<dbReference type="SUPFAM" id="SSF53474">
    <property type="entry name" value="alpha/beta-Hydrolases"/>
    <property type="match status" value="1"/>
</dbReference>
<keyword evidence="3" id="KW-1185">Reference proteome</keyword>
<feature type="region of interest" description="Disordered" evidence="1">
    <location>
        <begin position="141"/>
        <end position="167"/>
    </location>
</feature>
<dbReference type="EMBL" id="JAEHOE010000012">
    <property type="protein sequence ID" value="KAG2497991.1"/>
    <property type="molecule type" value="Genomic_DNA"/>
</dbReference>
<sequence>MLPTRRFKFSYLVRSDGGLEQRSVVVPVEVRSRGRPSPSPFPGPRPVLVFSAGFLTQPSAYGRLIDGLVDAGCAVVTYGTTFESLSAPLDDLDHARLLLSVWREAEAAQAESNLAPGSLFLVGHSRGAKLSVLAAAQAAAEGGTSTQGSSRPQLPDPPAGLILLDPADGSFEPQDPARFPSALAVLRAAQAETEASGQDADTRARDTSVSGAAQGPGRVQSLGGLPVLVLGAARGVDCVPKAKGAKAFFQATPGPSALVTLADAGHMQFADRSDGLLQSVCATGRARHEDIADTSAALTAAFAWGVAGALEAARAEAEALAQAEAAMLGASAPGRDGRGQAGQSQGKGKDGGGAAGVEEEGGVEVRARVGREELRRWCKGALRDSVLRTELAVAEAG</sequence>
<name>A0A835YBW8_9CHLO</name>
<dbReference type="PANTHER" id="PTHR33428:SF14">
    <property type="entry name" value="CARBOXYLESTERASE TYPE B DOMAIN-CONTAINING PROTEIN"/>
    <property type="match status" value="1"/>
</dbReference>
<dbReference type="Gene3D" id="3.40.50.1820">
    <property type="entry name" value="alpha/beta hydrolase"/>
    <property type="match status" value="1"/>
</dbReference>
<feature type="region of interest" description="Disordered" evidence="1">
    <location>
        <begin position="193"/>
        <end position="217"/>
    </location>
</feature>